<dbReference type="Gene3D" id="3.30.30.30">
    <property type="match status" value="1"/>
</dbReference>
<dbReference type="FunFam" id="3.30.30.30:FF:000002">
    <property type="entry name" value="Heat shock 70 kDa protein 4"/>
    <property type="match status" value="1"/>
</dbReference>
<dbReference type="GO" id="GO:0005524">
    <property type="term" value="F:ATP binding"/>
    <property type="evidence" value="ECO:0007669"/>
    <property type="project" value="UniProtKB-KW"/>
</dbReference>
<dbReference type="Gene3D" id="3.90.640.10">
    <property type="entry name" value="Actin, Chain A, domain 4"/>
    <property type="match status" value="1"/>
</dbReference>
<keyword evidence="2" id="KW-0067">ATP-binding</keyword>
<dbReference type="GO" id="GO:0140662">
    <property type="term" value="F:ATP-dependent protein folding chaperone"/>
    <property type="evidence" value="ECO:0007669"/>
    <property type="project" value="InterPro"/>
</dbReference>
<comment type="similarity">
    <text evidence="4">Belongs to the heat shock protein 70 (TC 1.A.33) family. HSP110/SSE subfamily.</text>
</comment>
<dbReference type="GO" id="GO:0005634">
    <property type="term" value="C:nucleus"/>
    <property type="evidence" value="ECO:0007669"/>
    <property type="project" value="TreeGrafter"/>
</dbReference>
<dbReference type="GO" id="GO:0016226">
    <property type="term" value="P:iron-sulfur cluster assembly"/>
    <property type="evidence" value="ECO:0007669"/>
    <property type="project" value="InterPro"/>
</dbReference>
<dbReference type="Pfam" id="PF00012">
    <property type="entry name" value="HSP70"/>
    <property type="match status" value="1"/>
</dbReference>
<dbReference type="FunFam" id="1.20.1270.10:FF:000002">
    <property type="entry name" value="Heat shock 70 kDa protein 4"/>
    <property type="match status" value="1"/>
</dbReference>
<evidence type="ECO:0000259" key="6">
    <source>
        <dbReference type="Pfam" id="PF01458"/>
    </source>
</evidence>
<protein>
    <recommendedName>
        <fullName evidence="6">SUF system FeS cluster assembly SufBD core domain-containing protein</fullName>
    </recommendedName>
</protein>
<dbReference type="InterPro" id="IPR029047">
    <property type="entry name" value="HSP70_peptide-bd_sf"/>
</dbReference>
<dbReference type="GO" id="GO:0005829">
    <property type="term" value="C:cytosol"/>
    <property type="evidence" value="ECO:0007669"/>
    <property type="project" value="TreeGrafter"/>
</dbReference>
<dbReference type="Gene3D" id="2.60.34.10">
    <property type="entry name" value="Substrate Binding Domain Of DNAk, Chain A, domain 1"/>
    <property type="match status" value="1"/>
</dbReference>
<dbReference type="SUPFAM" id="SSF100934">
    <property type="entry name" value="Heat shock protein 70kD (HSP70), C-terminal subdomain"/>
    <property type="match status" value="1"/>
</dbReference>
<comment type="caution">
    <text evidence="7">The sequence shown here is derived from an EMBL/GenBank/DDBJ whole genome shotgun (WGS) entry which is preliminary data.</text>
</comment>
<dbReference type="AlphaFoldDB" id="A0A9Q1M217"/>
<organism evidence="7 8">
    <name type="scientific">Anisodus acutangulus</name>
    <dbReference type="NCBI Taxonomy" id="402998"/>
    <lineage>
        <taxon>Eukaryota</taxon>
        <taxon>Viridiplantae</taxon>
        <taxon>Streptophyta</taxon>
        <taxon>Embryophyta</taxon>
        <taxon>Tracheophyta</taxon>
        <taxon>Spermatophyta</taxon>
        <taxon>Magnoliopsida</taxon>
        <taxon>eudicotyledons</taxon>
        <taxon>Gunneridae</taxon>
        <taxon>Pentapetalae</taxon>
        <taxon>asterids</taxon>
        <taxon>lamiids</taxon>
        <taxon>Solanales</taxon>
        <taxon>Solanaceae</taxon>
        <taxon>Solanoideae</taxon>
        <taxon>Hyoscyameae</taxon>
        <taxon>Anisodus</taxon>
    </lineage>
</organism>
<dbReference type="Gene3D" id="3.30.420.40">
    <property type="match status" value="2"/>
</dbReference>
<sequence>MTHEISLCPPLSIWVADLVVDNRSDLVKVVAAPVVGQRTYRDAHRPIYDVSIAEISHRKTCRLVVDAPAACKYVTSVLIGTQAKNPSARIEHEATTSKIGEDQLFYFQQRGIDYEKAMAAMISGFCRDVFNELPDEFGAEVNQLMSLKLEGSVGVQSVIRRFLLLLGFPLKSGVAKQRGIDVILNDESNRETPAVVSFGEKQRFIGSAGAASATMNPKSTISQVKRLIGRKYKEPAVQKDLKLLPFATSEGPEGGILIHLQYMGEKQSFTPVQIMAMLFAHLKQIAEKNLETDVSDCVIGIPSYFTDLQRRAYLYAAEIAGLKPLRLMHDGTATALGYGIYKTDFSAGGPTNVVFVDVGHCDTQVVVASFEPGHMEILSHAFDSDLGGRDFDEVLFKHFAANFKEQYNIDVYSNARASIRLRAACEKLKKVLSANPEAPLNIECLMDEKDVKGFIKREDFEKLSSDLLEKISIPCRKALHDSGLTADRIHTLELVGSGSRIPAMGRILNSVFRKEPGRTINASECVARGCALQCAMLSPIFRVREYEVQDSFPFSIGFASDEGPVCTLSNGILFPKGHSFPSMKVLTLQRSSSFYLEAFYTNQNELPPGVSDKISKSTIGPFQIPHSEKAKIKVKIQLNLHGIVTVESACLIKDQTSHSMSENNVDTHAENMEGHDTRKSKAVKRQDIPVSESVDGGMTLMELSQAQEKECQLAEQDIKVERTKDKKNTLEAYVYETRNKEREGISCNLQETEEWLYEDGDDESEHVYVEKLEDLKKMVDPVEHRYKEEEARAQATRNLLNSIVEHRMAAGSLPASEKETVINECHKAEQWLREKSNQQEALPRNADPVLWSSEIKRKTEAFEAMCKHVMRHKSSPQKTEDGSGSDHRSKREDDMDVD</sequence>
<dbReference type="InterPro" id="IPR013126">
    <property type="entry name" value="Hsp_70_fam"/>
</dbReference>
<feature type="domain" description="SUF system FeS cluster assembly SufBD core" evidence="6">
    <location>
        <begin position="85"/>
        <end position="125"/>
    </location>
</feature>
<evidence type="ECO:0000256" key="3">
    <source>
        <dbReference type="ARBA" id="ARBA00023186"/>
    </source>
</evidence>
<dbReference type="InterPro" id="IPR000825">
    <property type="entry name" value="SUF_FeS_clus_asmbl_SufBD_core"/>
</dbReference>
<dbReference type="PANTHER" id="PTHR45639:SF10">
    <property type="entry name" value="HEAT SHOCK 70 KDA PROTEIN 16 ISOFORM X1"/>
    <property type="match status" value="1"/>
</dbReference>
<dbReference type="Gene3D" id="1.20.1270.10">
    <property type="match status" value="1"/>
</dbReference>
<evidence type="ECO:0000313" key="8">
    <source>
        <dbReference type="Proteomes" id="UP001152561"/>
    </source>
</evidence>
<dbReference type="OrthoDB" id="434160at2759"/>
<keyword evidence="1" id="KW-0547">Nucleotide-binding</keyword>
<keyword evidence="3" id="KW-0143">Chaperone</keyword>
<proteinExistence type="inferred from homology"/>
<dbReference type="FunFam" id="3.90.640.10:FF:000004">
    <property type="entry name" value="Heat shock 70 kDa protein 4"/>
    <property type="match status" value="1"/>
</dbReference>
<dbReference type="PRINTS" id="PR00301">
    <property type="entry name" value="HEATSHOCK70"/>
</dbReference>
<feature type="compositionally biased region" description="Basic and acidic residues" evidence="5">
    <location>
        <begin position="878"/>
        <end position="898"/>
    </location>
</feature>
<dbReference type="InterPro" id="IPR037284">
    <property type="entry name" value="SUF_FeS_clus_asmbl_SufBD_sf"/>
</dbReference>
<dbReference type="InterPro" id="IPR043129">
    <property type="entry name" value="ATPase_NBD"/>
</dbReference>
<evidence type="ECO:0000256" key="5">
    <source>
        <dbReference type="SAM" id="MobiDB-lite"/>
    </source>
</evidence>
<dbReference type="SUPFAM" id="SSF100920">
    <property type="entry name" value="Heat shock protein 70kD (HSP70), peptide-binding domain"/>
    <property type="match status" value="1"/>
</dbReference>
<dbReference type="CDD" id="cd24095">
    <property type="entry name" value="ASKHA_NBD_HSP70_AtHsp70-14-like"/>
    <property type="match status" value="1"/>
</dbReference>
<name>A0A9Q1M217_9SOLA</name>
<evidence type="ECO:0000256" key="2">
    <source>
        <dbReference type="ARBA" id="ARBA00022840"/>
    </source>
</evidence>
<accession>A0A9Q1M217</accession>
<dbReference type="EMBL" id="JAJAGQ010000011">
    <property type="protein sequence ID" value="KAJ8549733.1"/>
    <property type="molecule type" value="Genomic_DNA"/>
</dbReference>
<keyword evidence="8" id="KW-1185">Reference proteome</keyword>
<dbReference type="Proteomes" id="UP001152561">
    <property type="component" value="Unassembled WGS sequence"/>
</dbReference>
<gene>
    <name evidence="7" type="ORF">K7X08_033440</name>
</gene>
<dbReference type="Pfam" id="PF01458">
    <property type="entry name" value="SUFBD_core"/>
    <property type="match status" value="1"/>
</dbReference>
<reference evidence="8" key="1">
    <citation type="journal article" date="2023" name="Proc. Natl. Acad. Sci. U.S.A.">
        <title>Genomic and structural basis for evolution of tropane alkaloid biosynthesis.</title>
        <authorList>
            <person name="Wanga Y.-J."/>
            <person name="Taina T."/>
            <person name="Yua J.-Y."/>
            <person name="Lia J."/>
            <person name="Xua B."/>
            <person name="Chenc J."/>
            <person name="D'Auriad J.C."/>
            <person name="Huanga J.-P."/>
            <person name="Huanga S.-X."/>
        </authorList>
    </citation>
    <scope>NUCLEOTIDE SEQUENCE [LARGE SCALE GENOMIC DNA]</scope>
    <source>
        <strain evidence="8">cv. KIB-2019</strain>
    </source>
</reference>
<feature type="region of interest" description="Disordered" evidence="5">
    <location>
        <begin position="868"/>
        <end position="898"/>
    </location>
</feature>
<dbReference type="SUPFAM" id="SSF53067">
    <property type="entry name" value="Actin-like ATPase domain"/>
    <property type="match status" value="2"/>
</dbReference>
<dbReference type="PANTHER" id="PTHR45639">
    <property type="entry name" value="HSC70CB, ISOFORM G-RELATED"/>
    <property type="match status" value="1"/>
</dbReference>
<evidence type="ECO:0000256" key="4">
    <source>
        <dbReference type="ARBA" id="ARBA00061090"/>
    </source>
</evidence>
<dbReference type="SUPFAM" id="SSF101960">
    <property type="entry name" value="Stabilizer of iron transporter SufD"/>
    <property type="match status" value="1"/>
</dbReference>
<dbReference type="InterPro" id="IPR029048">
    <property type="entry name" value="HSP70_C_sf"/>
</dbReference>
<evidence type="ECO:0000256" key="1">
    <source>
        <dbReference type="ARBA" id="ARBA00022741"/>
    </source>
</evidence>
<evidence type="ECO:0000313" key="7">
    <source>
        <dbReference type="EMBL" id="KAJ8549733.1"/>
    </source>
</evidence>